<comment type="caution">
    <text evidence="2">The sequence shown here is derived from an EMBL/GenBank/DDBJ whole genome shotgun (WGS) entry which is preliminary data.</text>
</comment>
<dbReference type="EMBL" id="BQNB010019186">
    <property type="protein sequence ID" value="GJT82636.1"/>
    <property type="molecule type" value="Genomic_DNA"/>
</dbReference>
<protein>
    <submittedName>
        <fullName evidence="2">Uncharacterized protein</fullName>
    </submittedName>
</protein>
<evidence type="ECO:0000256" key="1">
    <source>
        <dbReference type="SAM" id="MobiDB-lite"/>
    </source>
</evidence>
<feature type="compositionally biased region" description="Basic and acidic residues" evidence="1">
    <location>
        <begin position="272"/>
        <end position="283"/>
    </location>
</feature>
<gene>
    <name evidence="2" type="ORF">Tco_1056978</name>
</gene>
<sequence>MTVPSTTEEKICKKNDVKARSLLLMALQMNINLLLTCDATVMPFDHIPTTRVPTLHEELEQLHDDLEEMDLKWNMALLSMRARKFYQRTGRKIIIDGSSTAGYDKSKRMKFKQNMRSWQSIIPDVSMINLVLQIMKLSKQYDDLLVKLDDTSFKEATYKRGLSILEAQVVKYKESEVLFSEEIALLKRSVGHKEYLMGLLKTELEKVKEEKEGFEFKLPKFEKSSKDLDDLLASQTNTIDLSLFRGGLEEFNTLRVNEYGTRDSSLKPTNVCDRESDNSKENTDDSLIQQPKTVTETSSVMSPLKVDKDWKEKFFHPANHIRVEEPKKARENSRATNY</sequence>
<proteinExistence type="predicted"/>
<organism evidence="2 3">
    <name type="scientific">Tanacetum coccineum</name>
    <dbReference type="NCBI Taxonomy" id="301880"/>
    <lineage>
        <taxon>Eukaryota</taxon>
        <taxon>Viridiplantae</taxon>
        <taxon>Streptophyta</taxon>
        <taxon>Embryophyta</taxon>
        <taxon>Tracheophyta</taxon>
        <taxon>Spermatophyta</taxon>
        <taxon>Magnoliopsida</taxon>
        <taxon>eudicotyledons</taxon>
        <taxon>Gunneridae</taxon>
        <taxon>Pentapetalae</taxon>
        <taxon>asterids</taxon>
        <taxon>campanulids</taxon>
        <taxon>Asterales</taxon>
        <taxon>Asteraceae</taxon>
        <taxon>Asteroideae</taxon>
        <taxon>Anthemideae</taxon>
        <taxon>Anthemidinae</taxon>
        <taxon>Tanacetum</taxon>
    </lineage>
</organism>
<feature type="compositionally biased region" description="Polar residues" evidence="1">
    <location>
        <begin position="285"/>
        <end position="300"/>
    </location>
</feature>
<dbReference type="Proteomes" id="UP001151760">
    <property type="component" value="Unassembled WGS sequence"/>
</dbReference>
<name>A0ABQ5H482_9ASTR</name>
<feature type="region of interest" description="Disordered" evidence="1">
    <location>
        <begin position="262"/>
        <end position="300"/>
    </location>
</feature>
<evidence type="ECO:0000313" key="2">
    <source>
        <dbReference type="EMBL" id="GJT82636.1"/>
    </source>
</evidence>
<reference evidence="2" key="2">
    <citation type="submission" date="2022-01" db="EMBL/GenBank/DDBJ databases">
        <authorList>
            <person name="Yamashiro T."/>
            <person name="Shiraishi A."/>
            <person name="Satake H."/>
            <person name="Nakayama K."/>
        </authorList>
    </citation>
    <scope>NUCLEOTIDE SEQUENCE</scope>
</reference>
<evidence type="ECO:0000313" key="3">
    <source>
        <dbReference type="Proteomes" id="UP001151760"/>
    </source>
</evidence>
<accession>A0ABQ5H482</accession>
<keyword evidence="3" id="KW-1185">Reference proteome</keyword>
<reference evidence="2" key="1">
    <citation type="journal article" date="2022" name="Int. J. Mol. Sci.">
        <title>Draft Genome of Tanacetum Coccineum: Genomic Comparison of Closely Related Tanacetum-Family Plants.</title>
        <authorList>
            <person name="Yamashiro T."/>
            <person name="Shiraishi A."/>
            <person name="Nakayama K."/>
            <person name="Satake H."/>
        </authorList>
    </citation>
    <scope>NUCLEOTIDE SEQUENCE</scope>
</reference>